<accession>A0A1B6HVR3</accession>
<name>A0A1B6HVR3_9HEMI</name>
<feature type="non-terminal residue" evidence="3">
    <location>
        <position position="300"/>
    </location>
</feature>
<organism evidence="3">
    <name type="scientific">Homalodisca liturata</name>
    <dbReference type="NCBI Taxonomy" id="320908"/>
    <lineage>
        <taxon>Eukaryota</taxon>
        <taxon>Metazoa</taxon>
        <taxon>Ecdysozoa</taxon>
        <taxon>Arthropoda</taxon>
        <taxon>Hexapoda</taxon>
        <taxon>Insecta</taxon>
        <taxon>Pterygota</taxon>
        <taxon>Neoptera</taxon>
        <taxon>Paraneoptera</taxon>
        <taxon>Hemiptera</taxon>
        <taxon>Auchenorrhyncha</taxon>
        <taxon>Membracoidea</taxon>
        <taxon>Cicadellidae</taxon>
        <taxon>Cicadellinae</taxon>
        <taxon>Proconiini</taxon>
        <taxon>Homalodisca</taxon>
    </lineage>
</organism>
<dbReference type="SUPFAM" id="SSF52540">
    <property type="entry name" value="P-loop containing nucleoside triphosphate hydrolases"/>
    <property type="match status" value="1"/>
</dbReference>
<proteinExistence type="predicted"/>
<dbReference type="EMBL" id="GECU01028970">
    <property type="protein sequence ID" value="JAS78736.1"/>
    <property type="molecule type" value="Transcribed_RNA"/>
</dbReference>
<gene>
    <name evidence="3" type="ORF">g.21454</name>
</gene>
<dbReference type="Pfam" id="PF01443">
    <property type="entry name" value="Viral_helicase1"/>
    <property type="match status" value="1"/>
</dbReference>
<reference evidence="3" key="1">
    <citation type="submission" date="2015-11" db="EMBL/GenBank/DDBJ databases">
        <title>De novo transcriptome assembly of four potential Pierce s Disease insect vectors from Arizona vineyards.</title>
        <authorList>
            <person name="Tassone E.E."/>
        </authorList>
    </citation>
    <scope>NUCLEOTIDE SEQUENCE</scope>
</reference>
<evidence type="ECO:0000259" key="2">
    <source>
        <dbReference type="Pfam" id="PF01443"/>
    </source>
</evidence>
<feature type="domain" description="(+)RNA virus helicase C-terminal" evidence="2">
    <location>
        <begin position="244"/>
        <end position="289"/>
    </location>
</feature>
<evidence type="ECO:0000256" key="1">
    <source>
        <dbReference type="SAM" id="MobiDB-lite"/>
    </source>
</evidence>
<feature type="region of interest" description="Disordered" evidence="1">
    <location>
        <begin position="280"/>
        <end position="300"/>
    </location>
</feature>
<dbReference type="Gene3D" id="3.40.50.300">
    <property type="entry name" value="P-loop containing nucleotide triphosphate hydrolases"/>
    <property type="match status" value="1"/>
</dbReference>
<evidence type="ECO:0000313" key="3">
    <source>
        <dbReference type="EMBL" id="JAS78736.1"/>
    </source>
</evidence>
<dbReference type="InterPro" id="IPR027417">
    <property type="entry name" value="P-loop_NTPase"/>
</dbReference>
<dbReference type="InterPro" id="IPR027351">
    <property type="entry name" value="(+)RNA_virus_helicase_core_dom"/>
</dbReference>
<dbReference type="AlphaFoldDB" id="A0A1B6HVR3"/>
<sequence>KFPVLFSLNVSDMLSSLQLGITSVADILQVFQQFSCNAYLHRFRFYTTDKTIKKSLDRILEDQYNSQLTISRLAPKTGIYNVWRSNETVTPALHSTKIGEESMVQSFAVAAMEEQKTLWKTAEYTLLQKFSQFYKNNTLNNSTLDQIKKKLTASKFSYDVIDLKTGKLLLGNHPKINYQFGFDGIHFIELQCNNNFKYSVPSSAKPTNEIILVSDETVIMNQIRLYKSVKHLQIKDPSNIKIKLVQGVPGCGKTTFITNNYKDGDLVLFPTKEGAKDFRERLSQKQPNRDDTKDACRTVH</sequence>
<dbReference type="GO" id="GO:0005524">
    <property type="term" value="F:ATP binding"/>
    <property type="evidence" value="ECO:0007669"/>
    <property type="project" value="InterPro"/>
</dbReference>
<feature type="non-terminal residue" evidence="3">
    <location>
        <position position="1"/>
    </location>
</feature>
<protein>
    <recommendedName>
        <fullName evidence="2">(+)RNA virus helicase C-terminal domain-containing protein</fullName>
    </recommendedName>
</protein>